<accession>A0AAX0LC90</accession>
<evidence type="ECO:0008006" key="3">
    <source>
        <dbReference type="Google" id="ProtNLM"/>
    </source>
</evidence>
<dbReference type="EMBL" id="MCRK01000003">
    <property type="protein sequence ID" value="OPA82116.1"/>
    <property type="molecule type" value="Genomic_DNA"/>
</dbReference>
<gene>
    <name evidence="1" type="ORF">BFG04_07635</name>
</gene>
<evidence type="ECO:0000313" key="2">
    <source>
        <dbReference type="Proteomes" id="UP000189728"/>
    </source>
</evidence>
<protein>
    <recommendedName>
        <fullName evidence="3">DUF177 domain-containing protein</fullName>
    </recommendedName>
</protein>
<sequence>MKINFLKISNNDFPFALDSNGLKFFGNLRKADKNLVLCDAKMTGKTDVLCDRCGKEMTLDLDEDIKIFISDGVYSDEGDDLVDVIEFFNNEIDLDEVFESELQAYKSDYFYCNECENL</sequence>
<dbReference type="Proteomes" id="UP000189728">
    <property type="component" value="Unassembled WGS sequence"/>
</dbReference>
<organism evidence="1 2">
    <name type="scientific">Campylobacter pinnipediorum subsp. pinnipediorum</name>
    <dbReference type="NCBI Taxonomy" id="1660067"/>
    <lineage>
        <taxon>Bacteria</taxon>
        <taxon>Pseudomonadati</taxon>
        <taxon>Campylobacterota</taxon>
        <taxon>Epsilonproteobacteria</taxon>
        <taxon>Campylobacterales</taxon>
        <taxon>Campylobacteraceae</taxon>
        <taxon>Campylobacter</taxon>
    </lineage>
</organism>
<dbReference type="RefSeq" id="WP_069633197.1">
    <property type="nucleotide sequence ID" value="NZ_CP012546.1"/>
</dbReference>
<evidence type="ECO:0000313" key="1">
    <source>
        <dbReference type="EMBL" id="OPA82116.1"/>
    </source>
</evidence>
<dbReference type="AlphaFoldDB" id="A0AAX0LC90"/>
<name>A0AAX0LC90_9BACT</name>
<proteinExistence type="predicted"/>
<comment type="caution">
    <text evidence="1">The sequence shown here is derived from an EMBL/GenBank/DDBJ whole genome shotgun (WGS) entry which is preliminary data.</text>
</comment>
<reference evidence="1 2" key="1">
    <citation type="submission" date="2016-08" db="EMBL/GenBank/DDBJ databases">
        <title>Campylobacter species from sea mammals.</title>
        <authorList>
            <person name="Gilbert M.J."/>
            <person name="Byrne B.A."/>
            <person name="Zomer A.L."/>
            <person name="Wagenaar J.A."/>
        </authorList>
    </citation>
    <scope>NUCLEOTIDE SEQUENCE [LARGE SCALE GENOMIC DNA]</scope>
    <source>
        <strain evidence="1 2">1105248</strain>
    </source>
</reference>